<accession>A0AAQ2Y2L2</accession>
<protein>
    <submittedName>
        <fullName evidence="1">Uncharacterized protein</fullName>
    </submittedName>
</protein>
<gene>
    <name evidence="1" type="ORF">PUN50_23545</name>
</gene>
<name>A0AAQ2Y2L2_9VIBR</name>
<reference evidence="1" key="1">
    <citation type="submission" date="2023-02" db="EMBL/GenBank/DDBJ databases">
        <title>Isolation, identification, and genome analysis of Vibrio campbellii in the Penaeus vannamei larvae stage.</title>
        <authorList>
            <person name="Huang T."/>
            <person name="Zhang B."/>
        </authorList>
    </citation>
    <scope>NUCLEOTIDE SEQUENCE</scope>
    <source>
        <strain evidence="1">20220413_1</strain>
    </source>
</reference>
<dbReference type="Proteomes" id="UP001219537">
    <property type="component" value="Chromosome 2"/>
</dbReference>
<evidence type="ECO:0000313" key="1">
    <source>
        <dbReference type="EMBL" id="WDG10346.1"/>
    </source>
</evidence>
<evidence type="ECO:0000313" key="2">
    <source>
        <dbReference type="Proteomes" id="UP001219537"/>
    </source>
</evidence>
<dbReference type="AlphaFoldDB" id="A0AAQ2Y2L2"/>
<dbReference type="RefSeq" id="WP_274291439.1">
    <property type="nucleotide sequence ID" value="NZ_CP117989.1"/>
</dbReference>
<sequence>MKRSLRPWIGLFLLSLTLYGVSVYVSEKKLLISGRYTTTVQQYSADGGVWKERIEVDLNNENLESTVSIEGNGLEGVALFAVTGKINNSFNGEFEFSYTTEPIQTTKVLDGYQAASYSSLFLSGTSKNQLIYHDENLDVIARERNHLMLSRVW</sequence>
<dbReference type="EMBL" id="CP117989">
    <property type="protein sequence ID" value="WDG10346.1"/>
    <property type="molecule type" value="Genomic_DNA"/>
</dbReference>
<proteinExistence type="predicted"/>
<organism evidence="1 2">
    <name type="scientific">Vibrio campbellii</name>
    <dbReference type="NCBI Taxonomy" id="680"/>
    <lineage>
        <taxon>Bacteria</taxon>
        <taxon>Pseudomonadati</taxon>
        <taxon>Pseudomonadota</taxon>
        <taxon>Gammaproteobacteria</taxon>
        <taxon>Vibrionales</taxon>
        <taxon>Vibrionaceae</taxon>
        <taxon>Vibrio</taxon>
    </lineage>
</organism>